<reference evidence="7" key="1">
    <citation type="submission" date="2025-08" db="UniProtKB">
        <authorList>
            <consortium name="RefSeq"/>
        </authorList>
    </citation>
    <scope>IDENTIFICATION</scope>
    <source>
        <tissue evidence="7">Gonads</tissue>
    </source>
</reference>
<protein>
    <submittedName>
        <fullName evidence="7">Nuclear pore complex protein Nup214-like</fullName>
    </submittedName>
</protein>
<keyword evidence="6" id="KW-1185">Reference proteome</keyword>
<evidence type="ECO:0000313" key="7">
    <source>
        <dbReference type="RefSeq" id="XP_030763128.1"/>
    </source>
</evidence>
<name>A0A6J2YGK1_SITOR</name>
<dbReference type="InterPro" id="IPR026054">
    <property type="entry name" value="Nucleoporin"/>
</dbReference>
<dbReference type="FunCoup" id="A0A6J2YGK1">
    <property type="interactions" value="1722"/>
</dbReference>
<dbReference type="PANTHER" id="PTHR23193:SF46">
    <property type="entry name" value="NUCLEAR PORE COMPLEX PROTEIN NUP214"/>
    <property type="match status" value="1"/>
</dbReference>
<feature type="region of interest" description="Disordered" evidence="4">
    <location>
        <begin position="1800"/>
        <end position="1822"/>
    </location>
</feature>
<evidence type="ECO:0000313" key="6">
    <source>
        <dbReference type="Proteomes" id="UP000504635"/>
    </source>
</evidence>
<comment type="subcellular location">
    <subcellularLocation>
        <location evidence="1">Nucleus</location>
    </subcellularLocation>
</comment>
<evidence type="ECO:0000256" key="2">
    <source>
        <dbReference type="ARBA" id="ARBA00022448"/>
    </source>
</evidence>
<dbReference type="InterPro" id="IPR015943">
    <property type="entry name" value="WD40/YVTN_repeat-like_dom_sf"/>
</dbReference>
<dbReference type="RefSeq" id="XP_030763128.1">
    <property type="nucleotide sequence ID" value="XM_030907268.1"/>
</dbReference>
<evidence type="ECO:0000256" key="3">
    <source>
        <dbReference type="ARBA" id="ARBA00023242"/>
    </source>
</evidence>
<dbReference type="InterPro" id="IPR039462">
    <property type="entry name" value="Nup159/Nup146_N"/>
</dbReference>
<keyword evidence="3" id="KW-0539">Nucleus</keyword>
<dbReference type="GO" id="GO:0006405">
    <property type="term" value="P:RNA export from nucleus"/>
    <property type="evidence" value="ECO:0007669"/>
    <property type="project" value="TreeGrafter"/>
</dbReference>
<dbReference type="GO" id="GO:0005643">
    <property type="term" value="C:nuclear pore"/>
    <property type="evidence" value="ECO:0007669"/>
    <property type="project" value="TreeGrafter"/>
</dbReference>
<feature type="domain" description="Nucleoporin Nup159/Nup146 N-terminal" evidence="5">
    <location>
        <begin position="38"/>
        <end position="376"/>
    </location>
</feature>
<dbReference type="GO" id="GO:0008139">
    <property type="term" value="F:nuclear localization sequence binding"/>
    <property type="evidence" value="ECO:0007669"/>
    <property type="project" value="TreeGrafter"/>
</dbReference>
<proteinExistence type="predicted"/>
<evidence type="ECO:0000259" key="5">
    <source>
        <dbReference type="Pfam" id="PF16755"/>
    </source>
</evidence>
<dbReference type="Proteomes" id="UP000504635">
    <property type="component" value="Unplaced"/>
</dbReference>
<feature type="region of interest" description="Disordered" evidence="4">
    <location>
        <begin position="1897"/>
        <end position="1918"/>
    </location>
</feature>
<dbReference type="InParanoid" id="A0A6J2YGK1"/>
<feature type="region of interest" description="Disordered" evidence="4">
    <location>
        <begin position="1070"/>
        <end position="1100"/>
    </location>
</feature>
<dbReference type="PANTHER" id="PTHR23193">
    <property type="entry name" value="NUCLEAR PORE COMPLEX PROTEIN NUP"/>
    <property type="match status" value="1"/>
</dbReference>
<dbReference type="KEGG" id="soy:115887768"/>
<feature type="region of interest" description="Disordered" evidence="4">
    <location>
        <begin position="1341"/>
        <end position="1360"/>
    </location>
</feature>
<organism evidence="6 7">
    <name type="scientific">Sitophilus oryzae</name>
    <name type="common">Rice weevil</name>
    <name type="synonym">Curculio oryzae</name>
    <dbReference type="NCBI Taxonomy" id="7048"/>
    <lineage>
        <taxon>Eukaryota</taxon>
        <taxon>Metazoa</taxon>
        <taxon>Ecdysozoa</taxon>
        <taxon>Arthropoda</taxon>
        <taxon>Hexapoda</taxon>
        <taxon>Insecta</taxon>
        <taxon>Pterygota</taxon>
        <taxon>Neoptera</taxon>
        <taxon>Endopterygota</taxon>
        <taxon>Coleoptera</taxon>
        <taxon>Polyphaga</taxon>
        <taxon>Cucujiformia</taxon>
        <taxon>Curculionidae</taxon>
        <taxon>Dryophthorinae</taxon>
        <taxon>Sitophilus</taxon>
    </lineage>
</organism>
<dbReference type="SUPFAM" id="SSF117289">
    <property type="entry name" value="Nucleoporin domain"/>
    <property type="match status" value="1"/>
</dbReference>
<dbReference type="GeneID" id="115887768"/>
<feature type="compositionally biased region" description="Polar residues" evidence="4">
    <location>
        <begin position="1076"/>
        <end position="1085"/>
    </location>
</feature>
<dbReference type="OrthoDB" id="248320at2759"/>
<gene>
    <name evidence="7" type="primary">LOC115887768</name>
</gene>
<dbReference type="GO" id="GO:0017056">
    <property type="term" value="F:structural constituent of nuclear pore"/>
    <property type="evidence" value="ECO:0007669"/>
    <property type="project" value="TreeGrafter"/>
</dbReference>
<sequence length="1918" mass="200260">MIKSCPGSTDVTDLQFKLQCRLQIFHNNDISLFFNPVSLVSCASRYGLLFVGRTDNNFEVLQTKNLQEYSPKDKEIKTYPRRIVNIPSLPKHVCINCDSTVLAVVIEKDQCPVVLFYDVLSFLKNDIKVLREVRLSSTPNVYVKEVNWNPSIPGIFTACKSDGSLGVYELKGESVDINELPSAAGATCFCWSPKGKQIAVGSRDGKITQYKPDLKAVKVIGEPKFGNPHSLISLQWVSNYQFIGVYQEVPEGGSRLVVVDAPKAGEPSYTNYDDVCYSGSSRPPQFYLNFQQNWNFLMVASANGTEVGVLGNNGESWRQWIMPDFARAELPLSLDYQETLPVGLSLDISSTTPLPWGESSIPPCPLLCVLSHQGVLSCFNVVYLKDGIPSVCTPPDSVADQSGLSKFVTSSNSGQSVISQATPVKPIFDTQPVRSSVASTPKPVFSFTAPVQSTPLNSGMTLSETSAPFPDQTTLTPIKGSTLFGGQTLITPVTKPTVTTSLAQVPVQATTATSVEKTLPANEKYSSIFSSLGASIAPQVPAAAAPVKPIVINAFTQPKTEVKEKPTPEIVPKQDTFNKLIPKQETEVVDPDLKFESSAMFNQMIKDEWLIMDTELKVLLKQCLKVKVDCGTEQEKVDMVLQIDNLEKFVKEAIDISIGQSSEIHALKQSLLQSWAWLEEARSHYHASKNETVALLIKLQPLDSVAEKKLKDIKQLIYYLESQLSQASKTLDEQWDNFQNFAKKKYRVQMPTMETIFQTMVNHSAVLQKQTYVLKDIAMRLRKKPSESTSLLLSLDKANELADNLKDLHLSTRDVTELQYEKIRHYTNCLTGTKINKLKELVKQRGVTVIKPQLPSAPVNSSASKLKESIAKLGVNITPVSRAAVARNLDFTQLASQKGIKDATPSIPLDSKVSSLGDNTTQKSSFMFKSSSVTSTTGFISLAKTGSGIISTPGSAFAPTGSIQGVDIAKSQSSIIGSSASSTVSFNVPKTSTFASGDSSAFVAKPVVSNTAMKLQPKVPKETIASQGTPSFGFSFGQGSTPVTTKTVATSLFSSTPSSTFMLTKTEPSQMHIPDSKTSNSNASSHLVKPIQTPPTTTASEGAFGSQLFSFGTSKSSTIATTPITTVSASITQPISLKSTSATPFIGETRTPISFNQSEAPKPALSFGFPAASTPPSFSIPSISSAVSTTSTSSVTSNSEALFKPANTVPINLTSQSSESAKPTVTDVTNSGLNIFGSSGKPTAVSGSSLFAAVSKSAENTTTVTQSSIFNTKPIVISTTPQGTTSAPFSFSTSSSNVPKSTFGNVLGSTATSPLSTENSGTSTAASPLFGNFTLTSAAPSSVPGGLTTSTPSIFQSSSEKPSLFQPSSVSSSIFGSTVIAKTTPEQPVTTATVFGGVATSTQPESTATVTTASLFGKVEPVTTTSIFNTPKTSASVFGGSPSITVTATESSNFFGSSAPVFSPPAITSSTVFNTPPENIFSNAATSSASNIFGGTTQNSIFNSPTTSTPSIFGKSTTAPISSSSSIFGSPATTASFGSQNNSIFVSAAKSPPSIFGQSPVFGSSPFNTTQPQATTTSVFGQSTTNVLGFGSTTTTSNSFPTSSASTGTFGFGGLNVGSTTPSGSIFGGTSTGFGQAPNENPFGKVEVKPAFGSSSTSIFAGAPSNTGSASIFGSPATTSSIGSTNVFGSPATTTSIGSTSIFGSPATTSSIGSTNIFGSPATTSAIGSTSIFGTPATTTSIFGSNTGSAFGSSDGNFGSQNTFASPSFGQKSVFGQTATFGSPGFGASQTAGAFSAGGGGSVAQSGFGSPSSFQKPTGFGSPPVFGGSPAAVPAFGAAPSFGGTPAFGAAPTFGSPDKVFGSSQQPTGFGSMATAQPNTGFGNMSSQNTIGFGNLAQQANTPTSMPFSGGSSFSTWR</sequence>
<accession>A0A6J2YGK1</accession>
<feature type="compositionally biased region" description="Polar residues" evidence="4">
    <location>
        <begin position="1347"/>
        <end position="1360"/>
    </location>
</feature>
<evidence type="ECO:0000256" key="1">
    <source>
        <dbReference type="ARBA" id="ARBA00004123"/>
    </source>
</evidence>
<dbReference type="GO" id="GO:0006606">
    <property type="term" value="P:protein import into nucleus"/>
    <property type="evidence" value="ECO:0007669"/>
    <property type="project" value="TreeGrafter"/>
</dbReference>
<dbReference type="Pfam" id="PF16755">
    <property type="entry name" value="Beta-prop_NUP159_NUP214"/>
    <property type="match status" value="1"/>
</dbReference>
<keyword evidence="2" id="KW-0813">Transport</keyword>
<evidence type="ECO:0000256" key="4">
    <source>
        <dbReference type="SAM" id="MobiDB-lite"/>
    </source>
</evidence>
<dbReference type="Gene3D" id="2.130.10.10">
    <property type="entry name" value="YVTN repeat-like/Quinoprotein amine dehydrogenase"/>
    <property type="match status" value="1"/>
</dbReference>